<name>A0A1H9VD12_9PSEU</name>
<dbReference type="SUPFAM" id="SSF53335">
    <property type="entry name" value="S-adenosyl-L-methionine-dependent methyltransferases"/>
    <property type="match status" value="1"/>
</dbReference>
<dbReference type="AlphaFoldDB" id="A0A1H9VD12"/>
<accession>A0A1H9VD12</accession>
<evidence type="ECO:0000256" key="1">
    <source>
        <dbReference type="SAM" id="MobiDB-lite"/>
    </source>
</evidence>
<reference evidence="4" key="1">
    <citation type="submission" date="2016-10" db="EMBL/GenBank/DDBJ databases">
        <authorList>
            <person name="Varghese N."/>
            <person name="Submissions S."/>
        </authorList>
    </citation>
    <scope>NUCLEOTIDE SEQUENCE [LARGE SCALE GENOMIC DNA]</scope>
    <source>
        <strain evidence="4">DSM 44437</strain>
    </source>
</reference>
<proteinExistence type="predicted"/>
<evidence type="ECO:0000313" key="3">
    <source>
        <dbReference type="EMBL" id="SES19572.1"/>
    </source>
</evidence>
<dbReference type="GO" id="GO:0006304">
    <property type="term" value="P:DNA modification"/>
    <property type="evidence" value="ECO:0007669"/>
    <property type="project" value="InterPro"/>
</dbReference>
<dbReference type="STRING" id="65499.SAMN04488000_11822"/>
<dbReference type="Proteomes" id="UP000199503">
    <property type="component" value="Unassembled WGS sequence"/>
</dbReference>
<dbReference type="GO" id="GO:0009007">
    <property type="term" value="F:site-specific DNA-methyltransferase (adenine-specific) activity"/>
    <property type="evidence" value="ECO:0007669"/>
    <property type="project" value="UniProtKB-EC"/>
</dbReference>
<organism evidence="3 4">
    <name type="scientific">Lentzea albida</name>
    <dbReference type="NCBI Taxonomy" id="65499"/>
    <lineage>
        <taxon>Bacteria</taxon>
        <taxon>Bacillati</taxon>
        <taxon>Actinomycetota</taxon>
        <taxon>Actinomycetes</taxon>
        <taxon>Pseudonocardiales</taxon>
        <taxon>Pseudonocardiaceae</taxon>
        <taxon>Lentzea</taxon>
    </lineage>
</organism>
<dbReference type="Pfam" id="PF07669">
    <property type="entry name" value="Eco57I"/>
    <property type="match status" value="1"/>
</dbReference>
<evidence type="ECO:0000313" key="4">
    <source>
        <dbReference type="Proteomes" id="UP000199503"/>
    </source>
</evidence>
<dbReference type="InterPro" id="IPR002052">
    <property type="entry name" value="DNA_methylase_N6_adenine_CS"/>
</dbReference>
<keyword evidence="3" id="KW-0808">Transferase</keyword>
<dbReference type="RefSeq" id="WP_089922914.1">
    <property type="nucleotide sequence ID" value="NZ_FOFV01000018.1"/>
</dbReference>
<keyword evidence="4" id="KW-1185">Reference proteome</keyword>
<dbReference type="EMBL" id="FOFV01000018">
    <property type="protein sequence ID" value="SES19572.1"/>
    <property type="molecule type" value="Genomic_DNA"/>
</dbReference>
<dbReference type="PROSITE" id="PS00092">
    <property type="entry name" value="N6_MTASE"/>
    <property type="match status" value="1"/>
</dbReference>
<evidence type="ECO:0000259" key="2">
    <source>
        <dbReference type="Pfam" id="PF07669"/>
    </source>
</evidence>
<dbReference type="GO" id="GO:0003676">
    <property type="term" value="F:nucleic acid binding"/>
    <property type="evidence" value="ECO:0007669"/>
    <property type="project" value="InterPro"/>
</dbReference>
<keyword evidence="3" id="KW-0489">Methyltransferase</keyword>
<feature type="region of interest" description="Disordered" evidence="1">
    <location>
        <begin position="1"/>
        <end position="23"/>
    </location>
</feature>
<dbReference type="GO" id="GO:0032259">
    <property type="term" value="P:methylation"/>
    <property type="evidence" value="ECO:0007669"/>
    <property type="project" value="UniProtKB-KW"/>
</dbReference>
<dbReference type="InterPro" id="IPR011639">
    <property type="entry name" value="MethylTrfase_TaqI-like_dom"/>
</dbReference>
<feature type="domain" description="Type II methyltransferase M.TaqI-like" evidence="2">
    <location>
        <begin position="3"/>
        <end position="80"/>
    </location>
</feature>
<gene>
    <name evidence="3" type="ORF">SAMN04488000_11822</name>
</gene>
<dbReference type="OrthoDB" id="9782445at2"/>
<protein>
    <submittedName>
        <fullName evidence="3">Eco57I restriction-modification methylase</fullName>
    </submittedName>
</protein>
<sequence>MTKKFDVVIGNPPYQEEAQGEGTRDTPVYHQFMDAAYEVGTKAVLITPARFLFNAGFTPKAWNEKILVDEHLTVAYFESDSNRLFPSLRDPIKGGIAVTYRDSERKLGPIGFFIRHPELKTILHKVRESGARSLDQVGITSSRSYRYTEKLYEDHPEARALRPEGNAALVNTNTFEQFSFLYHAERPSDGNEYVQVLGVIKNKRHRRWIRSEHITGPDSLAKHKVAVPAANGSGSTTDFFGVALNNPTVLGPGIAVTQTFITIGSFQSEAEAQACLKYIKSKFARTMLGIRKITQHNPAKVWKYVPAQDFSNASDIDWTKTIPEIDAQLCTKYGLDADEISFIENEIVPMA</sequence>
<dbReference type="InterPro" id="IPR029063">
    <property type="entry name" value="SAM-dependent_MTases_sf"/>
</dbReference>
<dbReference type="Gene3D" id="3.40.50.150">
    <property type="entry name" value="Vaccinia Virus protein VP39"/>
    <property type="match status" value="1"/>
</dbReference>